<accession>A0A917IVI5</accession>
<protein>
    <recommendedName>
        <fullName evidence="2">Polysaccharide pyruvyl transferase domain-containing protein</fullName>
    </recommendedName>
</protein>
<sequence length="374" mass="41834">MFSRFRSAPAGGQAQEPTQPEPPIYLISMAGFPNFGDELIAARWLRFLAEHKPDTEVWLDVREPGTASSLLKGLHPKLHVTNTVFRAIHEYLHFGNRTPAQLVRDLGSPKFDVGLLELREAGVIHLLGGGFVNSVWQENKLIVDAMRAAREISGARLIATGQGLMPRIDENFESFEHVSVRDNPSALELGIERGWDDAYLLPSAPQPGTFDPQTAELYLCIQNDALDDGAHENLVAFARRQVEYWGIPRERTFYVEAIPGDDFAGYDALRDLVGEFLPFAHFWRSGFEFSSNQVWVTTRFHHHLVGALHGARGIALSGKAGYYDVKHGSLADSGTGWILPENFERLYDMSELQAPQSFAPQVRAKYAEAERIYA</sequence>
<evidence type="ECO:0000313" key="4">
    <source>
        <dbReference type="Proteomes" id="UP000600171"/>
    </source>
</evidence>
<gene>
    <name evidence="3" type="ORF">GCM10007359_16540</name>
</gene>
<evidence type="ECO:0000256" key="1">
    <source>
        <dbReference type="SAM" id="MobiDB-lite"/>
    </source>
</evidence>
<dbReference type="AlphaFoldDB" id="A0A917IVI5"/>
<organism evidence="3 4">
    <name type="scientific">Rothia aerolata</name>
    <dbReference type="NCBI Taxonomy" id="1812262"/>
    <lineage>
        <taxon>Bacteria</taxon>
        <taxon>Bacillati</taxon>
        <taxon>Actinomycetota</taxon>
        <taxon>Actinomycetes</taxon>
        <taxon>Micrococcales</taxon>
        <taxon>Micrococcaceae</taxon>
        <taxon>Rothia</taxon>
    </lineage>
</organism>
<reference evidence="3 4" key="1">
    <citation type="journal article" date="2014" name="Int. J. Syst. Evol. Microbiol.">
        <title>Complete genome sequence of Corynebacterium casei LMG S-19264T (=DSM 44701T), isolated from a smear-ripened cheese.</title>
        <authorList>
            <consortium name="US DOE Joint Genome Institute (JGI-PGF)"/>
            <person name="Walter F."/>
            <person name="Albersmeier A."/>
            <person name="Kalinowski J."/>
            <person name="Ruckert C."/>
        </authorList>
    </citation>
    <scope>NUCLEOTIDE SEQUENCE [LARGE SCALE GENOMIC DNA]</scope>
    <source>
        <strain evidence="3 4">CCM 8669</strain>
    </source>
</reference>
<name>A0A917IVI5_9MICC</name>
<dbReference type="RefSeq" id="WP_188359908.1">
    <property type="nucleotide sequence ID" value="NZ_BMDC01000003.1"/>
</dbReference>
<dbReference type="Proteomes" id="UP000600171">
    <property type="component" value="Unassembled WGS sequence"/>
</dbReference>
<dbReference type="EMBL" id="BMDC01000003">
    <property type="protein sequence ID" value="GGH64339.1"/>
    <property type="molecule type" value="Genomic_DNA"/>
</dbReference>
<keyword evidence="4" id="KW-1185">Reference proteome</keyword>
<evidence type="ECO:0000313" key="3">
    <source>
        <dbReference type="EMBL" id="GGH64339.1"/>
    </source>
</evidence>
<dbReference type="Pfam" id="PF04230">
    <property type="entry name" value="PS_pyruv_trans"/>
    <property type="match status" value="1"/>
</dbReference>
<proteinExistence type="predicted"/>
<comment type="caution">
    <text evidence="3">The sequence shown here is derived from an EMBL/GenBank/DDBJ whole genome shotgun (WGS) entry which is preliminary data.</text>
</comment>
<feature type="region of interest" description="Disordered" evidence="1">
    <location>
        <begin position="1"/>
        <end position="20"/>
    </location>
</feature>
<feature type="domain" description="Polysaccharide pyruvyl transferase" evidence="2">
    <location>
        <begin position="34"/>
        <end position="317"/>
    </location>
</feature>
<dbReference type="InterPro" id="IPR007345">
    <property type="entry name" value="Polysacch_pyruvyl_Trfase"/>
</dbReference>
<evidence type="ECO:0000259" key="2">
    <source>
        <dbReference type="Pfam" id="PF04230"/>
    </source>
</evidence>